<keyword evidence="3" id="KW-1133">Transmembrane helix</keyword>
<dbReference type="EMBL" id="JADQDO010000005">
    <property type="protein sequence ID" value="MBF9234147.1"/>
    <property type="molecule type" value="Genomic_DNA"/>
</dbReference>
<dbReference type="InterPro" id="IPR029787">
    <property type="entry name" value="Nucleotide_cyclase"/>
</dbReference>
<dbReference type="PANTHER" id="PTHR45138:SF9">
    <property type="entry name" value="DIGUANYLATE CYCLASE DGCM-RELATED"/>
    <property type="match status" value="1"/>
</dbReference>
<feature type="transmembrane region" description="Helical" evidence="3">
    <location>
        <begin position="30"/>
        <end position="49"/>
    </location>
</feature>
<comment type="caution">
    <text evidence="5">The sequence shown here is derived from an EMBL/GenBank/DDBJ whole genome shotgun (WGS) entry which is preliminary data.</text>
</comment>
<evidence type="ECO:0000313" key="6">
    <source>
        <dbReference type="Proteomes" id="UP000599312"/>
    </source>
</evidence>
<dbReference type="PANTHER" id="PTHR45138">
    <property type="entry name" value="REGULATORY COMPONENTS OF SENSORY TRANSDUCTION SYSTEM"/>
    <property type="match status" value="1"/>
</dbReference>
<dbReference type="Pfam" id="PF00990">
    <property type="entry name" value="GGDEF"/>
    <property type="match status" value="1"/>
</dbReference>
<feature type="transmembrane region" description="Helical" evidence="3">
    <location>
        <begin position="85"/>
        <end position="105"/>
    </location>
</feature>
<feature type="transmembrane region" description="Helical" evidence="3">
    <location>
        <begin position="6"/>
        <end position="23"/>
    </location>
</feature>
<dbReference type="InterPro" id="IPR050469">
    <property type="entry name" value="Diguanylate_Cyclase"/>
</dbReference>
<feature type="transmembrane region" description="Helical" evidence="3">
    <location>
        <begin position="111"/>
        <end position="133"/>
    </location>
</feature>
<evidence type="ECO:0000313" key="5">
    <source>
        <dbReference type="EMBL" id="MBF9234147.1"/>
    </source>
</evidence>
<keyword evidence="3" id="KW-0472">Membrane</keyword>
<gene>
    <name evidence="5" type="ORF">I2H38_12230</name>
</gene>
<accession>A0A931BN20</accession>
<dbReference type="FunFam" id="3.30.70.270:FF:000001">
    <property type="entry name" value="Diguanylate cyclase domain protein"/>
    <property type="match status" value="1"/>
</dbReference>
<evidence type="ECO:0000256" key="2">
    <source>
        <dbReference type="ARBA" id="ARBA00034247"/>
    </source>
</evidence>
<evidence type="ECO:0000256" key="1">
    <source>
        <dbReference type="ARBA" id="ARBA00012528"/>
    </source>
</evidence>
<name>A0A931BN20_9HYPH</name>
<dbReference type="InterPro" id="IPR043128">
    <property type="entry name" value="Rev_trsase/Diguanyl_cyclase"/>
</dbReference>
<feature type="domain" description="GGDEF" evidence="4">
    <location>
        <begin position="245"/>
        <end position="377"/>
    </location>
</feature>
<dbReference type="Gene3D" id="3.30.70.270">
    <property type="match status" value="1"/>
</dbReference>
<dbReference type="AlphaFoldDB" id="A0A931BN20"/>
<sequence>MVQIVSPVIGTIFTIFLLALWSYHRNFTYVLHLAGGATFYTLATSSPIFIAPEGIGRNTFLSTALYLCCVTLLTEGCLKRKNNNLNYLQTAIILTATLIAAFYYRYFDNSLITRIYIVSFGCGSLFAVAAHRIRPSRYDHPVDKVIFWLFLVLSIQLILRPLLTIKPGEVDSNLMAFSDAPFWLALRFSLIVSAVLIGLALLSAVAVDITNDLKKQSTTDALTGAYNRRGFDETASAVISSGRFHPICLIVCDIDHFKRINDDYGHPAGDRVIKMLSELLTAHVRRNDIVGRIGGEEFAVLLAECAPSGATGFSEHVRALFEASGTEGIHGMSATTASFGVADHRPGETLQQLMSRADRQLYAAKNSGRNRVCSDRDNVDSLAPA</sequence>
<feature type="transmembrane region" description="Helical" evidence="3">
    <location>
        <begin position="145"/>
        <end position="163"/>
    </location>
</feature>
<protein>
    <recommendedName>
        <fullName evidence="1">diguanylate cyclase</fullName>
        <ecNumber evidence="1">2.7.7.65</ecNumber>
    </recommendedName>
</protein>
<keyword evidence="3" id="KW-0812">Transmembrane</keyword>
<keyword evidence="6" id="KW-1185">Reference proteome</keyword>
<dbReference type="GO" id="GO:0052621">
    <property type="term" value="F:diguanylate cyclase activity"/>
    <property type="evidence" value="ECO:0007669"/>
    <property type="project" value="UniProtKB-EC"/>
</dbReference>
<feature type="transmembrane region" description="Helical" evidence="3">
    <location>
        <begin position="55"/>
        <end position="73"/>
    </location>
</feature>
<reference evidence="5" key="1">
    <citation type="submission" date="2020-11" db="EMBL/GenBank/DDBJ databases">
        <authorList>
            <person name="Kim M.K."/>
        </authorList>
    </citation>
    <scope>NUCLEOTIDE SEQUENCE</scope>
    <source>
        <strain evidence="5">BT350</strain>
    </source>
</reference>
<dbReference type="SMART" id="SM00267">
    <property type="entry name" value="GGDEF"/>
    <property type="match status" value="1"/>
</dbReference>
<comment type="catalytic activity">
    <reaction evidence="2">
        <text>2 GTP = 3',3'-c-di-GMP + 2 diphosphate</text>
        <dbReference type="Rhea" id="RHEA:24898"/>
        <dbReference type="ChEBI" id="CHEBI:33019"/>
        <dbReference type="ChEBI" id="CHEBI:37565"/>
        <dbReference type="ChEBI" id="CHEBI:58805"/>
        <dbReference type="EC" id="2.7.7.65"/>
    </reaction>
</comment>
<organism evidence="5 6">
    <name type="scientific">Microvirga alba</name>
    <dbReference type="NCBI Taxonomy" id="2791025"/>
    <lineage>
        <taxon>Bacteria</taxon>
        <taxon>Pseudomonadati</taxon>
        <taxon>Pseudomonadota</taxon>
        <taxon>Alphaproteobacteria</taxon>
        <taxon>Hyphomicrobiales</taxon>
        <taxon>Methylobacteriaceae</taxon>
        <taxon>Microvirga</taxon>
    </lineage>
</organism>
<dbReference type="CDD" id="cd01949">
    <property type="entry name" value="GGDEF"/>
    <property type="match status" value="1"/>
</dbReference>
<dbReference type="InterPro" id="IPR000160">
    <property type="entry name" value="GGDEF_dom"/>
</dbReference>
<proteinExistence type="predicted"/>
<dbReference type="Proteomes" id="UP000599312">
    <property type="component" value="Unassembled WGS sequence"/>
</dbReference>
<dbReference type="SUPFAM" id="SSF55073">
    <property type="entry name" value="Nucleotide cyclase"/>
    <property type="match status" value="1"/>
</dbReference>
<feature type="transmembrane region" description="Helical" evidence="3">
    <location>
        <begin position="183"/>
        <end position="207"/>
    </location>
</feature>
<dbReference type="EC" id="2.7.7.65" evidence="1"/>
<dbReference type="PROSITE" id="PS50887">
    <property type="entry name" value="GGDEF"/>
    <property type="match status" value="1"/>
</dbReference>
<evidence type="ECO:0000256" key="3">
    <source>
        <dbReference type="SAM" id="Phobius"/>
    </source>
</evidence>
<dbReference type="NCBIfam" id="TIGR00254">
    <property type="entry name" value="GGDEF"/>
    <property type="match status" value="1"/>
</dbReference>
<evidence type="ECO:0000259" key="4">
    <source>
        <dbReference type="PROSITE" id="PS50887"/>
    </source>
</evidence>